<sequence>MDTTETESKNQFDPKEHQHLRYNPLRDTWVLVSAHRMKRPWKGQVEKVPEDNVPRNDPNNPLCPRSTRANGEENPDYDSTFLFDNDFPALQPDAPDPGSGHHPLFQTKPARGVCKVMCFHPWSDITLPLMQPGDIRKVIDKWAELIQELGSTYPWVQVWASSFLPNEPALAERCQREYKQQHGEPMLVQYGRMEAQAQVTQPHSHGNEYSNLITHRFEF</sequence>
<dbReference type="Proteomes" id="UP000319801">
    <property type="component" value="Unassembled WGS sequence"/>
</dbReference>
<organism evidence="6 7">
    <name type="scientific">Bagarius yarrelli</name>
    <name type="common">Goonch</name>
    <name type="synonym">Bagrus yarrelli</name>
    <dbReference type="NCBI Taxonomy" id="175774"/>
    <lineage>
        <taxon>Eukaryota</taxon>
        <taxon>Metazoa</taxon>
        <taxon>Chordata</taxon>
        <taxon>Craniata</taxon>
        <taxon>Vertebrata</taxon>
        <taxon>Euteleostomi</taxon>
        <taxon>Actinopterygii</taxon>
        <taxon>Neopterygii</taxon>
        <taxon>Teleostei</taxon>
        <taxon>Ostariophysi</taxon>
        <taxon>Siluriformes</taxon>
        <taxon>Sisoridae</taxon>
        <taxon>Sisorinae</taxon>
        <taxon>Bagarius</taxon>
    </lineage>
</organism>
<feature type="compositionally biased region" description="Basic and acidic residues" evidence="4">
    <location>
        <begin position="44"/>
        <end position="54"/>
    </location>
</feature>
<accession>A0A556U2X4</accession>
<reference evidence="6 7" key="1">
    <citation type="journal article" date="2019" name="Genome Biol. Evol.">
        <title>Whole-Genome Sequencing of the Giant Devil Catfish, Bagarius yarrelli.</title>
        <authorList>
            <person name="Jiang W."/>
            <person name="Lv Y."/>
            <person name="Cheng L."/>
            <person name="Yang K."/>
            <person name="Chao B."/>
            <person name="Wang X."/>
            <person name="Li Y."/>
            <person name="Pan X."/>
            <person name="You X."/>
            <person name="Zhang Y."/>
            <person name="Yang J."/>
            <person name="Li J."/>
            <person name="Zhang X."/>
            <person name="Liu S."/>
            <person name="Sun C."/>
            <person name="Yang J."/>
            <person name="Shi Q."/>
        </authorList>
    </citation>
    <scope>NUCLEOTIDE SEQUENCE [LARGE SCALE GENOMIC DNA]</scope>
    <source>
        <strain evidence="6">JWS20170419001</strain>
        <tissue evidence="6">Muscle</tissue>
    </source>
</reference>
<keyword evidence="3" id="KW-0119">Carbohydrate metabolism</keyword>
<dbReference type="Gene3D" id="3.30.428.10">
    <property type="entry name" value="HIT-like"/>
    <property type="match status" value="1"/>
</dbReference>
<dbReference type="InterPro" id="IPR005849">
    <property type="entry name" value="GalP_Utransf_N"/>
</dbReference>
<protein>
    <submittedName>
        <fullName evidence="6">Galactose-1-phosphate uridylyltransferase</fullName>
    </submittedName>
</protein>
<evidence type="ECO:0000313" key="7">
    <source>
        <dbReference type="Proteomes" id="UP000319801"/>
    </source>
</evidence>
<evidence type="ECO:0000259" key="5">
    <source>
        <dbReference type="Pfam" id="PF01087"/>
    </source>
</evidence>
<dbReference type="GO" id="GO:0008270">
    <property type="term" value="F:zinc ion binding"/>
    <property type="evidence" value="ECO:0007669"/>
    <property type="project" value="InterPro"/>
</dbReference>
<feature type="region of interest" description="Disordered" evidence="4">
    <location>
        <begin position="42"/>
        <end position="78"/>
    </location>
</feature>
<dbReference type="AlphaFoldDB" id="A0A556U2X4"/>
<dbReference type="InterPro" id="IPR036265">
    <property type="entry name" value="HIT-like_sf"/>
</dbReference>
<dbReference type="PANTHER" id="PTHR11943">
    <property type="entry name" value="GALACTOSE-1-PHOSPHATE URIDYLYLTRANSFERASE"/>
    <property type="match status" value="1"/>
</dbReference>
<keyword evidence="2 6" id="KW-0548">Nucleotidyltransferase</keyword>
<gene>
    <name evidence="6" type="ORF">Baya_7995</name>
</gene>
<name>A0A556U2X4_BAGYA</name>
<dbReference type="GO" id="GO:0005737">
    <property type="term" value="C:cytoplasm"/>
    <property type="evidence" value="ECO:0007669"/>
    <property type="project" value="TreeGrafter"/>
</dbReference>
<comment type="caution">
    <text evidence="6">The sequence shown here is derived from an EMBL/GenBank/DDBJ whole genome shotgun (WGS) entry which is preliminary data.</text>
</comment>
<evidence type="ECO:0000256" key="2">
    <source>
        <dbReference type="ARBA" id="ARBA00022695"/>
    </source>
</evidence>
<feature type="domain" description="Galactose-1-phosphate uridyl transferase N-terminal" evidence="5">
    <location>
        <begin position="11"/>
        <end position="158"/>
    </location>
</feature>
<dbReference type="InterPro" id="IPR001937">
    <property type="entry name" value="GalP_UDPtransf1"/>
</dbReference>
<dbReference type="OrthoDB" id="418412at2759"/>
<dbReference type="Pfam" id="PF01087">
    <property type="entry name" value="GalP_UDP_transf"/>
    <property type="match status" value="1"/>
</dbReference>
<keyword evidence="1 6" id="KW-0808">Transferase</keyword>
<dbReference type="GO" id="GO:0033499">
    <property type="term" value="P:galactose catabolic process via UDP-galactose, Leloir pathway"/>
    <property type="evidence" value="ECO:0007669"/>
    <property type="project" value="TreeGrafter"/>
</dbReference>
<dbReference type="GO" id="GO:0008108">
    <property type="term" value="F:UDP-glucose:hexose-1-phosphate uridylyltransferase activity"/>
    <property type="evidence" value="ECO:0007669"/>
    <property type="project" value="InterPro"/>
</dbReference>
<dbReference type="EMBL" id="VCAZ01000041">
    <property type="protein sequence ID" value="TSM12594.1"/>
    <property type="molecule type" value="Genomic_DNA"/>
</dbReference>
<dbReference type="PANTHER" id="PTHR11943:SF1">
    <property type="entry name" value="GALACTOSE-1-PHOSPHATE URIDYLYLTRANSFERASE"/>
    <property type="match status" value="1"/>
</dbReference>
<evidence type="ECO:0000256" key="4">
    <source>
        <dbReference type="SAM" id="MobiDB-lite"/>
    </source>
</evidence>
<evidence type="ECO:0000313" key="6">
    <source>
        <dbReference type="EMBL" id="TSM12594.1"/>
    </source>
</evidence>
<keyword evidence="7" id="KW-1185">Reference proteome</keyword>
<proteinExistence type="predicted"/>
<evidence type="ECO:0000256" key="3">
    <source>
        <dbReference type="ARBA" id="ARBA00023277"/>
    </source>
</evidence>
<evidence type="ECO:0000256" key="1">
    <source>
        <dbReference type="ARBA" id="ARBA00022679"/>
    </source>
</evidence>
<dbReference type="NCBIfam" id="TIGR00209">
    <property type="entry name" value="galT_1"/>
    <property type="match status" value="1"/>
</dbReference>
<dbReference type="SUPFAM" id="SSF54197">
    <property type="entry name" value="HIT-like"/>
    <property type="match status" value="1"/>
</dbReference>